<feature type="region of interest" description="Disordered" evidence="1">
    <location>
        <begin position="264"/>
        <end position="304"/>
    </location>
</feature>
<gene>
    <name evidence="3" type="ORF">TTHT_1595</name>
</gene>
<evidence type="ECO:0000256" key="1">
    <source>
        <dbReference type="SAM" id="MobiDB-lite"/>
    </source>
</evidence>
<dbReference type="AlphaFoldDB" id="A0A7R6PI93"/>
<organism evidence="3 4">
    <name type="scientific">Thermotomaculum hydrothermale</name>
    <dbReference type="NCBI Taxonomy" id="981385"/>
    <lineage>
        <taxon>Bacteria</taxon>
        <taxon>Pseudomonadati</taxon>
        <taxon>Acidobacteriota</taxon>
        <taxon>Holophagae</taxon>
        <taxon>Thermotomaculales</taxon>
        <taxon>Thermotomaculaceae</taxon>
        <taxon>Thermotomaculum</taxon>
    </lineage>
</organism>
<accession>A0A7R6PI93</accession>
<dbReference type="Pfam" id="PF14371">
    <property type="entry name" value="DUF4412"/>
    <property type="match status" value="1"/>
</dbReference>
<dbReference type="KEGG" id="thyd:TTHT_1595"/>
<dbReference type="EMBL" id="AP017470">
    <property type="protein sequence ID" value="BBB33084.1"/>
    <property type="molecule type" value="Genomic_DNA"/>
</dbReference>
<name>A0A7R6PI93_9BACT</name>
<keyword evidence="4" id="KW-1185">Reference proteome</keyword>
<dbReference type="RefSeq" id="WP_201327383.1">
    <property type="nucleotide sequence ID" value="NZ_AP017470.1"/>
</dbReference>
<feature type="domain" description="DUF4412" evidence="2">
    <location>
        <begin position="61"/>
        <end position="261"/>
    </location>
</feature>
<dbReference type="Proteomes" id="UP000595564">
    <property type="component" value="Chromosome"/>
</dbReference>
<reference evidence="3 4" key="1">
    <citation type="journal article" date="2012" name="Extremophiles">
        <title>Thermotomaculum hydrothermale gen. nov., sp. nov., a novel heterotrophic thermophile within the phylum Acidobacteria from a deep-sea hydrothermal vent chimney in the Southern Okinawa Trough.</title>
        <authorList>
            <person name="Izumi H."/>
            <person name="Nunoura T."/>
            <person name="Miyazaki M."/>
            <person name="Mino S."/>
            <person name="Toki T."/>
            <person name="Takai K."/>
            <person name="Sako Y."/>
            <person name="Sawabe T."/>
            <person name="Nakagawa S."/>
        </authorList>
    </citation>
    <scope>NUCLEOTIDE SEQUENCE [LARGE SCALE GENOMIC DNA]</scope>
    <source>
        <strain evidence="3 4">AC55</strain>
    </source>
</reference>
<evidence type="ECO:0000259" key="2">
    <source>
        <dbReference type="Pfam" id="PF14371"/>
    </source>
</evidence>
<protein>
    <recommendedName>
        <fullName evidence="2">DUF4412 domain-containing protein</fullName>
    </recommendedName>
</protein>
<proteinExistence type="predicted"/>
<evidence type="ECO:0000313" key="4">
    <source>
        <dbReference type="Proteomes" id="UP000595564"/>
    </source>
</evidence>
<evidence type="ECO:0000313" key="3">
    <source>
        <dbReference type="EMBL" id="BBB33084.1"/>
    </source>
</evidence>
<sequence length="304" mass="34367">MKRVFSILGIILLYATVSLAGVVYTSKVTTEITDPKVKEQMANSPYGDMSQPVTMKCYAENGKKFRVEIIEGGNTFTPKGTVVISSDGKMAYFLNPSKKTYWKMNLDELQKTGESAMKMMKKFAKMRYKDIYVNVVELGNGGKIAGYNTNKYKMLVKYAVEMKVLFKKIEHKHKEETEIYATKDFSISDFDVYSFNNTFSTGIPEVDAQVKLNVNKIGFPLKTVTYKYDENGKLQQITTFEILSLKKDSVSNSLFELPKGYTEEPSPFAKMMGGQGVNQGQSPDSENSPEEGKSKKKFNFKDLF</sequence>
<dbReference type="InterPro" id="IPR025524">
    <property type="entry name" value="DUF4412"/>
</dbReference>